<dbReference type="Proteomes" id="UP000239590">
    <property type="component" value="Unassembled WGS sequence"/>
</dbReference>
<sequence>MPEGTAAVLDQRTLSSDYPTLLSLLQPGMRVLDVGCGTGTISKGIADVVGPEGSVVGIDSSEHLIERGKAYFAEITNLELLTENLFTYQPEQPFDLIVSARVLQWLSNPKEALSQFKTLLKPGGWVSILDYNHAQLEWSPVPPASMQVFYQAFLDWRADAGMDNEIADHLPELFSELDFREILILDSNEVYQRGQADFTAKLNLWTTVAETRGQQMVQNGWLTEEQRQQAITEYRSWVEQEAESMTMKLKEVRGRV</sequence>
<accession>A0A2S7ITK2</accession>
<dbReference type="EMBL" id="PTRA01000001">
    <property type="protein sequence ID" value="PQA61043.1"/>
    <property type="molecule type" value="Genomic_DNA"/>
</dbReference>
<dbReference type="InterPro" id="IPR025714">
    <property type="entry name" value="Methyltranfer_dom"/>
</dbReference>
<evidence type="ECO:0000313" key="3">
    <source>
        <dbReference type="Proteomes" id="UP000239590"/>
    </source>
</evidence>
<dbReference type="CDD" id="cd02440">
    <property type="entry name" value="AdoMet_MTases"/>
    <property type="match status" value="1"/>
</dbReference>
<dbReference type="InterPro" id="IPR029063">
    <property type="entry name" value="SAM-dependent_MTases_sf"/>
</dbReference>
<gene>
    <name evidence="2" type="ORF">C5O19_08125</name>
</gene>
<keyword evidence="3" id="KW-1185">Reference proteome</keyword>
<feature type="domain" description="Methyltransferase" evidence="1">
    <location>
        <begin position="26"/>
        <end position="136"/>
    </location>
</feature>
<comment type="caution">
    <text evidence="2">The sequence shown here is derived from an EMBL/GenBank/DDBJ whole genome shotgun (WGS) entry which is preliminary data.</text>
</comment>
<dbReference type="SUPFAM" id="SSF53335">
    <property type="entry name" value="S-adenosyl-L-methionine-dependent methyltransferases"/>
    <property type="match status" value="1"/>
</dbReference>
<name>A0A2S7ITK2_9BACT</name>
<keyword evidence="2" id="KW-0489">Methyltransferase</keyword>
<reference evidence="3" key="1">
    <citation type="submission" date="2018-02" db="EMBL/GenBank/DDBJ databases">
        <title>Genome sequencing of Solimonas sp. HR-BB.</title>
        <authorList>
            <person name="Lee Y."/>
            <person name="Jeon C.O."/>
        </authorList>
    </citation>
    <scope>NUCLEOTIDE SEQUENCE [LARGE SCALE GENOMIC DNA]</scope>
    <source>
        <strain evidence="3">HR-U</strain>
    </source>
</reference>
<keyword evidence="2" id="KW-0808">Transferase</keyword>
<organism evidence="2 3">
    <name type="scientific">Siphonobacter curvatus</name>
    <dbReference type="NCBI Taxonomy" id="2094562"/>
    <lineage>
        <taxon>Bacteria</taxon>
        <taxon>Pseudomonadati</taxon>
        <taxon>Bacteroidota</taxon>
        <taxon>Cytophagia</taxon>
        <taxon>Cytophagales</taxon>
        <taxon>Cytophagaceae</taxon>
        <taxon>Siphonobacter</taxon>
    </lineage>
</organism>
<proteinExistence type="predicted"/>
<dbReference type="Gene3D" id="3.40.50.150">
    <property type="entry name" value="Vaccinia Virus protein VP39"/>
    <property type="match status" value="1"/>
</dbReference>
<evidence type="ECO:0000259" key="1">
    <source>
        <dbReference type="Pfam" id="PF13847"/>
    </source>
</evidence>
<protein>
    <submittedName>
        <fullName evidence="2">Methyltransferase</fullName>
    </submittedName>
</protein>
<dbReference type="Pfam" id="PF13847">
    <property type="entry name" value="Methyltransf_31"/>
    <property type="match status" value="1"/>
</dbReference>
<dbReference type="GO" id="GO:0032259">
    <property type="term" value="P:methylation"/>
    <property type="evidence" value="ECO:0007669"/>
    <property type="project" value="UniProtKB-KW"/>
</dbReference>
<dbReference type="AlphaFoldDB" id="A0A2S7ITK2"/>
<dbReference type="GO" id="GO:0008168">
    <property type="term" value="F:methyltransferase activity"/>
    <property type="evidence" value="ECO:0007669"/>
    <property type="project" value="UniProtKB-KW"/>
</dbReference>
<dbReference type="PANTHER" id="PTHR43861">
    <property type="entry name" value="TRANS-ACONITATE 2-METHYLTRANSFERASE-RELATED"/>
    <property type="match status" value="1"/>
</dbReference>
<dbReference type="OrthoDB" id="9789123at2"/>
<evidence type="ECO:0000313" key="2">
    <source>
        <dbReference type="EMBL" id="PQA61043.1"/>
    </source>
</evidence>